<organism evidence="2 3">
    <name type="scientific">Planobacterium oryzisoli</name>
    <dbReference type="NCBI Taxonomy" id="2771435"/>
    <lineage>
        <taxon>Bacteria</taxon>
        <taxon>Pseudomonadati</taxon>
        <taxon>Bacteroidota</taxon>
        <taxon>Flavobacteriia</taxon>
        <taxon>Flavobacteriales</taxon>
        <taxon>Weeksellaceae</taxon>
        <taxon>Chryseobacterium group</taxon>
        <taxon>Chryseobacterium</taxon>
    </lineage>
</organism>
<keyword evidence="1" id="KW-0472">Membrane</keyword>
<sequence>METNYFRGESPDKGWGFILALAAMLLFAVMGVGVDADELLQSKENHIDIPGWYFYLIFGVDLLIILSIVLIYLYRKSGVLLFPLGTALHFYFHLYYLDTFLYSDVTSLFLFVGIGLLVILPKWQFFKGL</sequence>
<keyword evidence="1" id="KW-0812">Transmembrane</keyword>
<feature type="transmembrane region" description="Helical" evidence="1">
    <location>
        <begin position="14"/>
        <end position="32"/>
    </location>
</feature>
<evidence type="ECO:0000256" key="1">
    <source>
        <dbReference type="SAM" id="Phobius"/>
    </source>
</evidence>
<name>A0A930YVE1_9FLAO</name>
<comment type="caution">
    <text evidence="2">The sequence shown here is derived from an EMBL/GenBank/DDBJ whole genome shotgun (WGS) entry which is preliminary data.</text>
</comment>
<dbReference type="EMBL" id="JADKYY010000004">
    <property type="protein sequence ID" value="MBF5027089.1"/>
    <property type="molecule type" value="Genomic_DNA"/>
</dbReference>
<evidence type="ECO:0000313" key="2">
    <source>
        <dbReference type="EMBL" id="MBF5027089.1"/>
    </source>
</evidence>
<feature type="transmembrane region" description="Helical" evidence="1">
    <location>
        <begin position="102"/>
        <end position="120"/>
    </location>
</feature>
<protein>
    <submittedName>
        <fullName evidence="2">Uncharacterized protein</fullName>
    </submittedName>
</protein>
<dbReference type="AlphaFoldDB" id="A0A930YVE1"/>
<feature type="transmembrane region" description="Helical" evidence="1">
    <location>
        <begin position="52"/>
        <end position="72"/>
    </location>
</feature>
<dbReference type="RefSeq" id="WP_194739011.1">
    <property type="nucleotide sequence ID" value="NZ_JADKYY010000004.1"/>
</dbReference>
<gene>
    <name evidence="2" type="ORF">IC612_04670</name>
</gene>
<feature type="transmembrane region" description="Helical" evidence="1">
    <location>
        <begin position="79"/>
        <end position="96"/>
    </location>
</feature>
<accession>A0A930YVE1</accession>
<evidence type="ECO:0000313" key="3">
    <source>
        <dbReference type="Proteomes" id="UP000694480"/>
    </source>
</evidence>
<keyword evidence="3" id="KW-1185">Reference proteome</keyword>
<dbReference type="Proteomes" id="UP000694480">
    <property type="component" value="Unassembled WGS sequence"/>
</dbReference>
<keyword evidence="1" id="KW-1133">Transmembrane helix</keyword>
<proteinExistence type="predicted"/>
<reference evidence="2" key="1">
    <citation type="submission" date="2020-11" db="EMBL/GenBank/DDBJ databases">
        <title>Genome seq and assembly of Planobacterium sp.</title>
        <authorList>
            <person name="Chhetri G."/>
        </authorList>
    </citation>
    <scope>NUCLEOTIDE SEQUENCE</scope>
    <source>
        <strain evidence="2">GCR5</strain>
    </source>
</reference>